<dbReference type="GO" id="GO:0008253">
    <property type="term" value="F:5'-nucleotidase activity"/>
    <property type="evidence" value="ECO:0007669"/>
    <property type="project" value="UniProtKB-EC"/>
</dbReference>
<dbReference type="Gene3D" id="3.60.21.10">
    <property type="match status" value="1"/>
</dbReference>
<protein>
    <submittedName>
        <fullName evidence="10">5'-nucleotidase</fullName>
        <ecNumber evidence="10">3.1.3.5</ecNumber>
    </submittedName>
</protein>
<keyword evidence="3" id="KW-0964">Secreted</keyword>
<dbReference type="NCBIfam" id="TIGR01167">
    <property type="entry name" value="LPXTG_anchor"/>
    <property type="match status" value="1"/>
</dbReference>
<keyword evidence="8" id="KW-0472">Membrane</keyword>
<dbReference type="RefSeq" id="WP_205002518.1">
    <property type="nucleotide sequence ID" value="NZ_JAFBER010000003.1"/>
</dbReference>
<dbReference type="Proteomes" id="UP000808914">
    <property type="component" value="Unassembled WGS sequence"/>
</dbReference>
<keyword evidence="2" id="KW-0134">Cell wall</keyword>
<keyword evidence="8" id="KW-1133">Transmembrane helix</keyword>
<comment type="similarity">
    <text evidence="6">Belongs to the 5'-nucleotidase family.</text>
</comment>
<dbReference type="InterPro" id="IPR036907">
    <property type="entry name" value="5'-Nucleotdase_C_sf"/>
</dbReference>
<keyword evidence="8" id="KW-0812">Transmembrane</keyword>
<dbReference type="PANTHER" id="PTHR11575:SF24">
    <property type="entry name" value="5'-NUCLEOTIDASE"/>
    <property type="match status" value="1"/>
</dbReference>
<feature type="transmembrane region" description="Helical" evidence="8">
    <location>
        <begin position="614"/>
        <end position="634"/>
    </location>
</feature>
<dbReference type="PRINTS" id="PR01607">
    <property type="entry name" value="APYRASEFAMLY"/>
</dbReference>
<keyword evidence="11" id="KW-1185">Reference proteome</keyword>
<comment type="caution">
    <text evidence="10">The sequence shown here is derived from an EMBL/GenBank/DDBJ whole genome shotgun (WGS) entry which is preliminary data.</text>
</comment>
<evidence type="ECO:0000256" key="1">
    <source>
        <dbReference type="ARBA" id="ARBA00004168"/>
    </source>
</evidence>
<dbReference type="PANTHER" id="PTHR11575">
    <property type="entry name" value="5'-NUCLEOTIDASE-RELATED"/>
    <property type="match status" value="1"/>
</dbReference>
<dbReference type="PROSITE" id="PS00786">
    <property type="entry name" value="5_NUCLEOTIDASE_2"/>
    <property type="match status" value="1"/>
</dbReference>
<keyword evidence="6 10" id="KW-0378">Hydrolase</keyword>
<dbReference type="PROSITE" id="PS50847">
    <property type="entry name" value="GRAM_POS_ANCHORING"/>
    <property type="match status" value="1"/>
</dbReference>
<dbReference type="Pfam" id="PF00149">
    <property type="entry name" value="Metallophos"/>
    <property type="match status" value="1"/>
</dbReference>
<keyword evidence="6" id="KW-0547">Nucleotide-binding</keyword>
<accession>A0ABS2PX69</accession>
<organism evidence="10 11">
    <name type="scientific">Scopulibacillus daqui</name>
    <dbReference type="NCBI Taxonomy" id="1469162"/>
    <lineage>
        <taxon>Bacteria</taxon>
        <taxon>Bacillati</taxon>
        <taxon>Bacillota</taxon>
        <taxon>Bacilli</taxon>
        <taxon>Bacillales</taxon>
        <taxon>Sporolactobacillaceae</taxon>
        <taxon>Scopulibacillus</taxon>
    </lineage>
</organism>
<evidence type="ECO:0000256" key="5">
    <source>
        <dbReference type="ARBA" id="ARBA00023088"/>
    </source>
</evidence>
<evidence type="ECO:0000256" key="6">
    <source>
        <dbReference type="RuleBase" id="RU362119"/>
    </source>
</evidence>
<feature type="chain" id="PRO_5044987289" evidence="6">
    <location>
        <begin position="22"/>
        <end position="639"/>
    </location>
</feature>
<dbReference type="EMBL" id="JAFBER010000003">
    <property type="protein sequence ID" value="MBM7644558.1"/>
    <property type="molecule type" value="Genomic_DNA"/>
</dbReference>
<keyword evidence="4 6" id="KW-0732">Signal</keyword>
<dbReference type="InterPro" id="IPR006179">
    <property type="entry name" value="5_nucleotidase/apyrase"/>
</dbReference>
<comment type="subcellular location">
    <subcellularLocation>
        <location evidence="1">Secreted</location>
        <location evidence="1">Cell wall</location>
        <topology evidence="1">Peptidoglycan-anchor</topology>
    </subcellularLocation>
</comment>
<dbReference type="SUPFAM" id="SSF55816">
    <property type="entry name" value="5'-nucleotidase (syn. UDP-sugar hydrolase), C-terminal domain"/>
    <property type="match status" value="1"/>
</dbReference>
<evidence type="ECO:0000313" key="10">
    <source>
        <dbReference type="EMBL" id="MBM7644558.1"/>
    </source>
</evidence>
<name>A0ABS2PX69_9BACL</name>
<evidence type="ECO:0000256" key="8">
    <source>
        <dbReference type="SAM" id="Phobius"/>
    </source>
</evidence>
<dbReference type="InterPro" id="IPR004843">
    <property type="entry name" value="Calcineurin-like_PHP"/>
</dbReference>
<dbReference type="SUPFAM" id="SSF56300">
    <property type="entry name" value="Metallo-dependent phosphatases"/>
    <property type="match status" value="1"/>
</dbReference>
<dbReference type="EC" id="3.1.3.5" evidence="10"/>
<evidence type="ECO:0000256" key="3">
    <source>
        <dbReference type="ARBA" id="ARBA00022525"/>
    </source>
</evidence>
<dbReference type="Pfam" id="PF00746">
    <property type="entry name" value="Gram_pos_anchor"/>
    <property type="match status" value="1"/>
</dbReference>
<feature type="domain" description="Gram-positive cocci surface proteins LPxTG" evidence="9">
    <location>
        <begin position="607"/>
        <end position="639"/>
    </location>
</feature>
<feature type="signal peptide" evidence="6">
    <location>
        <begin position="1"/>
        <end position="21"/>
    </location>
</feature>
<dbReference type="Pfam" id="PF02872">
    <property type="entry name" value="5_nucleotid_C"/>
    <property type="match status" value="1"/>
</dbReference>
<feature type="region of interest" description="Disordered" evidence="7">
    <location>
        <begin position="575"/>
        <end position="605"/>
    </location>
</feature>
<evidence type="ECO:0000313" key="11">
    <source>
        <dbReference type="Proteomes" id="UP000808914"/>
    </source>
</evidence>
<gene>
    <name evidence="10" type="ORF">JOD45_000751</name>
</gene>
<evidence type="ECO:0000259" key="9">
    <source>
        <dbReference type="PROSITE" id="PS50847"/>
    </source>
</evidence>
<sequence length="639" mass="69753">MKKVILAVLLVFSLSVSPAVSRLTAQAHAKGHNSKEIAFQMLAVNDFHGNLNTVSDIKDNGKMYKVGGAAYLASHLNQAEQDMNQQAKKEGLRSYTIRLHAGDLVGASPPISALLQDQPTAAAFNAMNFKIGVLGNHEFDEGIPELKRLLYAASVHPNVKKYTKGFDYRYKGIDKDFDYLCANVVDKKTGKPIFPPYAIKNAGGVKVGFIGIDTLETMKTTLHKNIKDFKFLNEADTVNKYVKILHNKGVHAIAVDGHIPADNKDGKIVGDAADLAKKVSDDVDVIFAGHNNTNVNGFVDGKLIVEDLKYGQAYGDVRGKLDPKTQDFVKGSLKASVVPNTRDIKPDPKIQSIVNQAKTITDKVTKSPIGYAADGKTIGKKDPEEGEDPLGDLITDGQREMTGAQIAFTNSGGIRTGLVSHTNTKGLHEVSWGDAYAVQPFANQLGVYQLTGKQMKAALNEQWQNPDHMMFMQDSGIKYTYADGDKVPGCHQKYCVKDMYLSDGEKIAMDKTYTVALNEFLATGGDGFSAFKQGKLVKPYQSDTDTFIEYLKKLTAEGKKLDPKVDGRATLAEPSKAEQVNALNGDDRHEQNQGKTSSSHSKAGHKLPDTATNIYSYLLAGIILAALGLMVLFYRRKRT</sequence>
<dbReference type="InterPro" id="IPR029052">
    <property type="entry name" value="Metallo-depent_PP-like"/>
</dbReference>
<evidence type="ECO:0000256" key="7">
    <source>
        <dbReference type="SAM" id="MobiDB-lite"/>
    </source>
</evidence>
<proteinExistence type="inferred from homology"/>
<dbReference type="Gene3D" id="3.90.780.10">
    <property type="entry name" value="5'-Nucleotidase, C-terminal domain"/>
    <property type="match status" value="1"/>
</dbReference>
<dbReference type="InterPro" id="IPR006146">
    <property type="entry name" value="5'-Nucleotdase_CS"/>
</dbReference>
<dbReference type="InterPro" id="IPR008334">
    <property type="entry name" value="5'-Nucleotdase_C"/>
</dbReference>
<keyword evidence="5" id="KW-0572">Peptidoglycan-anchor</keyword>
<reference evidence="10 11" key="1">
    <citation type="submission" date="2021-01" db="EMBL/GenBank/DDBJ databases">
        <title>Genomic Encyclopedia of Type Strains, Phase IV (KMG-IV): sequencing the most valuable type-strain genomes for metagenomic binning, comparative biology and taxonomic classification.</title>
        <authorList>
            <person name="Goeker M."/>
        </authorList>
    </citation>
    <scope>NUCLEOTIDE SEQUENCE [LARGE SCALE GENOMIC DNA]</scope>
    <source>
        <strain evidence="10 11">DSM 28236</strain>
    </source>
</reference>
<evidence type="ECO:0000256" key="4">
    <source>
        <dbReference type="ARBA" id="ARBA00022729"/>
    </source>
</evidence>
<dbReference type="InterPro" id="IPR019931">
    <property type="entry name" value="LPXTG_anchor"/>
</dbReference>
<evidence type="ECO:0000256" key="2">
    <source>
        <dbReference type="ARBA" id="ARBA00022512"/>
    </source>
</evidence>